<dbReference type="GO" id="GO:0005524">
    <property type="term" value="F:ATP binding"/>
    <property type="evidence" value="ECO:0007669"/>
    <property type="project" value="UniProtKB-UniRule"/>
</dbReference>
<keyword evidence="7" id="KW-0732">Signal</keyword>
<proteinExistence type="predicted"/>
<feature type="domain" description="Protein kinase" evidence="8">
    <location>
        <begin position="113"/>
        <end position="376"/>
    </location>
</feature>
<dbReference type="Proteomes" id="UP000708148">
    <property type="component" value="Unassembled WGS sequence"/>
</dbReference>
<dbReference type="PANTHER" id="PTHR24347">
    <property type="entry name" value="SERINE/THREONINE-PROTEIN KINASE"/>
    <property type="match status" value="1"/>
</dbReference>
<feature type="compositionally biased region" description="Low complexity" evidence="6">
    <location>
        <begin position="425"/>
        <end position="439"/>
    </location>
</feature>
<dbReference type="CDD" id="cd05117">
    <property type="entry name" value="STKc_CAMK"/>
    <property type="match status" value="1"/>
</dbReference>
<dbReference type="InterPro" id="IPR017441">
    <property type="entry name" value="Protein_kinase_ATP_BS"/>
</dbReference>
<gene>
    <name evidence="9" type="ORF">OSTQU699_LOCUS7663</name>
</gene>
<dbReference type="PROSITE" id="PS00108">
    <property type="entry name" value="PROTEIN_KINASE_ST"/>
    <property type="match status" value="1"/>
</dbReference>
<feature type="compositionally biased region" description="Basic and acidic residues" evidence="6">
    <location>
        <begin position="446"/>
        <end position="456"/>
    </location>
</feature>
<keyword evidence="1" id="KW-0808">Transferase</keyword>
<dbReference type="EMBL" id="CAJHUC010001781">
    <property type="protein sequence ID" value="CAD7702306.1"/>
    <property type="molecule type" value="Genomic_DNA"/>
</dbReference>
<dbReference type="SMART" id="SM00220">
    <property type="entry name" value="S_TKc"/>
    <property type="match status" value="1"/>
</dbReference>
<evidence type="ECO:0000256" key="1">
    <source>
        <dbReference type="ARBA" id="ARBA00022679"/>
    </source>
</evidence>
<dbReference type="InterPro" id="IPR008271">
    <property type="entry name" value="Ser/Thr_kinase_AS"/>
</dbReference>
<keyword evidence="4 5" id="KW-0067">ATP-binding</keyword>
<protein>
    <recommendedName>
        <fullName evidence="8">Protein kinase domain-containing protein</fullName>
    </recommendedName>
</protein>
<evidence type="ECO:0000313" key="9">
    <source>
        <dbReference type="EMBL" id="CAD7702306.1"/>
    </source>
</evidence>
<feature type="signal peptide" evidence="7">
    <location>
        <begin position="1"/>
        <end position="21"/>
    </location>
</feature>
<evidence type="ECO:0000256" key="6">
    <source>
        <dbReference type="SAM" id="MobiDB-lite"/>
    </source>
</evidence>
<dbReference type="InterPro" id="IPR011009">
    <property type="entry name" value="Kinase-like_dom_sf"/>
</dbReference>
<keyword evidence="10" id="KW-1185">Reference proteome</keyword>
<evidence type="ECO:0000256" key="5">
    <source>
        <dbReference type="PROSITE-ProRule" id="PRU10141"/>
    </source>
</evidence>
<accession>A0A8S1J4A1</accession>
<dbReference type="InterPro" id="IPR000719">
    <property type="entry name" value="Prot_kinase_dom"/>
</dbReference>
<evidence type="ECO:0000256" key="7">
    <source>
        <dbReference type="SAM" id="SignalP"/>
    </source>
</evidence>
<sequence length="682" mass="73686">MRPRRRPLALRLLAWLRGGGGSEPEKRAQGQGEGGENDAACANGCADRPSDPGGPLALHGRRSAGQGAAPGRGGDAAIGVESTLRDIPLDQLDVEARMMLSPKRMRAPLRRVYKWGELLGTGGFAAVRLVTHKRTGERCACKVMKLPARDAPPHELSRAEVFREIEILSNTNHPNVLALREFHVGREMVYIVTELLQGGMLLDALLEREEHRYTEDDARIVFSQLLEGVGYLHDRDVAHRDLKLENLLLVEKGNIKHIKIVDFGLAKRTMNAMTTAAGTPQFVAPEVLRREVQAYDKSVDMWSAGVILYILLAGFPPFYDPNEAVMYSKIRSGQYSFADPVWQNVTKAGKDLVSKLLQVNPTQRLDVRGAKEHEWMTGELPREDSAPLAAAHAKLAHPKLLKAAGMVVMAINGMRREQLGEQLELSLGSSQEQSEELSLAGMVGEKSSHGEHHALDSQELAEEDGGSLLSPSSPAGMKDRDRLLSVDAPMGAAPDHIDPPHEGSPGPGHHGRQVPDGMVLNSVSNAGQPAATGAAPEYLNLTAVLSLGDEHHTRRASDGNLLTTVSDGAEALSSYGNASPVSYPGRGGLAGSPPPGRESPVSYPGRGLLPTYLQPFEEEADPPSGSEPANGIVSRKMHDRPSYPTFKLVKTEGGQQGKRARVGRQGKGNRSLSLPAPRHKQR</sequence>
<evidence type="ECO:0000256" key="3">
    <source>
        <dbReference type="ARBA" id="ARBA00022777"/>
    </source>
</evidence>
<feature type="chain" id="PRO_5035796824" description="Protein kinase domain-containing protein" evidence="7">
    <location>
        <begin position="22"/>
        <end position="682"/>
    </location>
</feature>
<dbReference type="FunFam" id="1.10.510.10:FF:000571">
    <property type="entry name" value="Maternal embryonic leucine zipper kinase"/>
    <property type="match status" value="1"/>
</dbReference>
<dbReference type="Pfam" id="PF00069">
    <property type="entry name" value="Pkinase"/>
    <property type="match status" value="1"/>
</dbReference>
<dbReference type="GO" id="GO:0004672">
    <property type="term" value="F:protein kinase activity"/>
    <property type="evidence" value="ECO:0007669"/>
    <property type="project" value="InterPro"/>
</dbReference>
<keyword evidence="3" id="KW-0418">Kinase</keyword>
<feature type="region of interest" description="Disordered" evidence="6">
    <location>
        <begin position="19"/>
        <end position="76"/>
    </location>
</feature>
<comment type="caution">
    <text evidence="9">The sequence shown here is derived from an EMBL/GenBank/DDBJ whole genome shotgun (WGS) entry which is preliminary data.</text>
</comment>
<dbReference type="PROSITE" id="PS00107">
    <property type="entry name" value="PROTEIN_KINASE_ATP"/>
    <property type="match status" value="1"/>
</dbReference>
<evidence type="ECO:0000256" key="4">
    <source>
        <dbReference type="ARBA" id="ARBA00022840"/>
    </source>
</evidence>
<name>A0A8S1J4A1_9CHLO</name>
<dbReference type="PROSITE" id="PS50011">
    <property type="entry name" value="PROTEIN_KINASE_DOM"/>
    <property type="match status" value="1"/>
</dbReference>
<organism evidence="9 10">
    <name type="scientific">Ostreobium quekettii</name>
    <dbReference type="NCBI Taxonomy" id="121088"/>
    <lineage>
        <taxon>Eukaryota</taxon>
        <taxon>Viridiplantae</taxon>
        <taxon>Chlorophyta</taxon>
        <taxon>core chlorophytes</taxon>
        <taxon>Ulvophyceae</taxon>
        <taxon>TCBD clade</taxon>
        <taxon>Bryopsidales</taxon>
        <taxon>Ostreobineae</taxon>
        <taxon>Ostreobiaceae</taxon>
        <taxon>Ostreobium</taxon>
    </lineage>
</organism>
<dbReference type="OrthoDB" id="40902at2759"/>
<feature type="region of interest" description="Disordered" evidence="6">
    <location>
        <begin position="573"/>
        <end position="682"/>
    </location>
</feature>
<evidence type="ECO:0000313" key="10">
    <source>
        <dbReference type="Proteomes" id="UP000708148"/>
    </source>
</evidence>
<feature type="binding site" evidence="5">
    <location>
        <position position="142"/>
    </location>
    <ligand>
        <name>ATP</name>
        <dbReference type="ChEBI" id="CHEBI:30616"/>
    </ligand>
</feature>
<dbReference type="Gene3D" id="1.10.510.10">
    <property type="entry name" value="Transferase(Phosphotransferase) domain 1"/>
    <property type="match status" value="1"/>
</dbReference>
<keyword evidence="2 5" id="KW-0547">Nucleotide-binding</keyword>
<evidence type="ECO:0000259" key="8">
    <source>
        <dbReference type="PROSITE" id="PS50011"/>
    </source>
</evidence>
<reference evidence="9" key="1">
    <citation type="submission" date="2020-12" db="EMBL/GenBank/DDBJ databases">
        <authorList>
            <person name="Iha C."/>
        </authorList>
    </citation>
    <scope>NUCLEOTIDE SEQUENCE</scope>
</reference>
<feature type="region of interest" description="Disordered" evidence="6">
    <location>
        <begin position="425"/>
        <end position="522"/>
    </location>
</feature>
<dbReference type="AlphaFoldDB" id="A0A8S1J4A1"/>
<dbReference type="SUPFAM" id="SSF56112">
    <property type="entry name" value="Protein kinase-like (PK-like)"/>
    <property type="match status" value="1"/>
</dbReference>
<evidence type="ECO:0000256" key="2">
    <source>
        <dbReference type="ARBA" id="ARBA00022741"/>
    </source>
</evidence>